<feature type="region of interest" description="Disordered" evidence="1">
    <location>
        <begin position="146"/>
        <end position="190"/>
    </location>
</feature>
<evidence type="ECO:0000313" key="3">
    <source>
        <dbReference type="Proteomes" id="UP000316270"/>
    </source>
</evidence>
<gene>
    <name evidence="2" type="ORF">FKW77_000878</name>
</gene>
<proteinExistence type="predicted"/>
<dbReference type="OrthoDB" id="3939615at2759"/>
<sequence>MSDSNELNDNFTSTDQAKDSKVLATITSQLPPMMRLPTEMRAKIFKYLLPDKSQNIEPAEIICEYWESMKEEDDMMLTRVIGRAHAQHRSSNDLLGFSQFYGPYNPAVHNTQYRVPFSFDTFAIPLNFSVAAFGGVYGMPSTNASSSSKNGINWSSSPTVASTSSSAKKPPTAGQEEISSFWPGSSEKPQTNIFIDPPTAEGLTQIKQALQEEIWDALPTNTTVNLMTTHSLFATEIATILYEEYTFEIHVHADFIDFLHLPRIATYEYYGNELAEQMAQFQEKGHFCLQRMRHLSFVLVGEDIESRTASWRMRKNVQDLVGMAGQLATLDVRISGDDDFWIVSGEGKEGSRARMGLKDVSIAEMVCAPLVAGLSGVGKVELELPDVLEEVREMTEWKAWFEARIMGRERAEKDGFMELKETAMFEATIEWEYRQQILEGGESFAWLEDMHVDMEEEEEDDEMWDEGDIS</sequence>
<accession>A0A517L4S3</accession>
<dbReference type="STRING" id="50376.A0A517L4S3"/>
<name>A0A517L4S3_9PEZI</name>
<keyword evidence="3" id="KW-1185">Reference proteome</keyword>
<evidence type="ECO:0000313" key="2">
    <source>
        <dbReference type="EMBL" id="QDS70643.1"/>
    </source>
</evidence>
<protein>
    <submittedName>
        <fullName evidence="2">Uncharacterized protein</fullName>
    </submittedName>
</protein>
<feature type="compositionally biased region" description="Low complexity" evidence="1">
    <location>
        <begin position="146"/>
        <end position="173"/>
    </location>
</feature>
<dbReference type="Proteomes" id="UP000316270">
    <property type="component" value="Chromosome 5"/>
</dbReference>
<evidence type="ECO:0000256" key="1">
    <source>
        <dbReference type="SAM" id="MobiDB-lite"/>
    </source>
</evidence>
<dbReference type="EMBL" id="CP042189">
    <property type="protein sequence ID" value="QDS70643.1"/>
    <property type="molecule type" value="Genomic_DNA"/>
</dbReference>
<organism evidence="2 3">
    <name type="scientific">Venturia effusa</name>
    <dbReference type="NCBI Taxonomy" id="50376"/>
    <lineage>
        <taxon>Eukaryota</taxon>
        <taxon>Fungi</taxon>
        <taxon>Dikarya</taxon>
        <taxon>Ascomycota</taxon>
        <taxon>Pezizomycotina</taxon>
        <taxon>Dothideomycetes</taxon>
        <taxon>Pleosporomycetidae</taxon>
        <taxon>Venturiales</taxon>
        <taxon>Venturiaceae</taxon>
        <taxon>Venturia</taxon>
    </lineage>
</organism>
<dbReference type="AlphaFoldDB" id="A0A517L4S3"/>
<reference evidence="2 3" key="1">
    <citation type="submission" date="2019-07" db="EMBL/GenBank/DDBJ databases">
        <title>Finished genome of Venturia effusa.</title>
        <authorList>
            <person name="Young C.A."/>
            <person name="Cox M.P."/>
            <person name="Ganley A.R.D."/>
            <person name="David W.J."/>
        </authorList>
    </citation>
    <scope>NUCLEOTIDE SEQUENCE [LARGE SCALE GENOMIC DNA]</scope>
    <source>
        <strain evidence="3">albino</strain>
    </source>
</reference>